<name>A0A8H7ZNE4_9FUNG</name>
<reference evidence="1 2" key="1">
    <citation type="journal article" name="Sci. Rep.">
        <title>Genome-scale phylogenetic analyses confirm Olpidium as the closest living zoosporic fungus to the non-flagellated, terrestrial fungi.</title>
        <authorList>
            <person name="Chang Y."/>
            <person name="Rochon D."/>
            <person name="Sekimoto S."/>
            <person name="Wang Y."/>
            <person name="Chovatia M."/>
            <person name="Sandor L."/>
            <person name="Salamov A."/>
            <person name="Grigoriev I.V."/>
            <person name="Stajich J.E."/>
            <person name="Spatafora J.W."/>
        </authorList>
    </citation>
    <scope>NUCLEOTIDE SEQUENCE [LARGE SCALE GENOMIC DNA]</scope>
    <source>
        <strain evidence="1">S191</strain>
    </source>
</reference>
<evidence type="ECO:0000313" key="2">
    <source>
        <dbReference type="Proteomes" id="UP000673691"/>
    </source>
</evidence>
<dbReference type="EMBL" id="JAEFCI010011365">
    <property type="protein sequence ID" value="KAG5456673.1"/>
    <property type="molecule type" value="Genomic_DNA"/>
</dbReference>
<evidence type="ECO:0000313" key="1">
    <source>
        <dbReference type="EMBL" id="KAG5456673.1"/>
    </source>
</evidence>
<gene>
    <name evidence="1" type="ORF">BJ554DRAFT_3524</name>
</gene>
<keyword evidence="2" id="KW-1185">Reference proteome</keyword>
<comment type="caution">
    <text evidence="1">The sequence shown here is derived from an EMBL/GenBank/DDBJ whole genome shotgun (WGS) entry which is preliminary data.</text>
</comment>
<sequence length="107" mass="12287">MISIGVRNTWKSVPSHWVALSAVRFHRALRLAAMSRRQHSQLAARADVHTCACGHRAYSVHRYMHGQWPSAVHAAFNNDCFQRCSPPTVFSRVHLWRHSAVGVFFFF</sequence>
<proteinExistence type="predicted"/>
<organism evidence="1 2">
    <name type="scientific">Olpidium bornovanus</name>
    <dbReference type="NCBI Taxonomy" id="278681"/>
    <lineage>
        <taxon>Eukaryota</taxon>
        <taxon>Fungi</taxon>
        <taxon>Fungi incertae sedis</taxon>
        <taxon>Olpidiomycota</taxon>
        <taxon>Olpidiomycotina</taxon>
        <taxon>Olpidiomycetes</taxon>
        <taxon>Olpidiales</taxon>
        <taxon>Olpidiaceae</taxon>
        <taxon>Olpidium</taxon>
    </lineage>
</organism>
<protein>
    <submittedName>
        <fullName evidence="1">Uncharacterized protein</fullName>
    </submittedName>
</protein>
<dbReference type="Proteomes" id="UP000673691">
    <property type="component" value="Unassembled WGS sequence"/>
</dbReference>
<accession>A0A8H7ZNE4</accession>
<dbReference type="AlphaFoldDB" id="A0A8H7ZNE4"/>